<sequence>MPGPVMPRYASRERAAEAFQLRASRHSWREVCDRLGYRSVGAAQSAVNRHVERLRREPKTTSFEAHKFAIQTRTRALTQRFTAAYRAGDDDTLVTLNREIIRNEAELAKLDGLYEPETVNINVTQTPAAIIADTRERLLAAVDAEVVEVPATKEIEQ</sequence>
<gene>
    <name evidence="1" type="ORF">H7K38_04685</name>
</gene>
<dbReference type="Proteomes" id="UP001141650">
    <property type="component" value="Unassembled WGS sequence"/>
</dbReference>
<comment type="caution">
    <text evidence="1">The sequence shown here is derived from an EMBL/GenBank/DDBJ whole genome shotgun (WGS) entry which is preliminary data.</text>
</comment>
<reference evidence="1" key="1">
    <citation type="submission" date="2020-07" db="EMBL/GenBank/DDBJ databases">
        <authorList>
            <person name="Pettersson B.M.F."/>
            <person name="Behra P.R.K."/>
            <person name="Ramesh M."/>
            <person name="Das S."/>
            <person name="Dasgupta S."/>
            <person name="Kirsebom L.A."/>
        </authorList>
    </citation>
    <scope>NUCLEOTIDE SEQUENCE</scope>
    <source>
        <strain evidence="1">CCUG 55640</strain>
    </source>
</reference>
<organism evidence="1 2">
    <name type="scientific">Mycobacterium alsense</name>
    <dbReference type="NCBI Taxonomy" id="324058"/>
    <lineage>
        <taxon>Bacteria</taxon>
        <taxon>Bacillati</taxon>
        <taxon>Actinomycetota</taxon>
        <taxon>Actinomycetes</taxon>
        <taxon>Mycobacteriales</taxon>
        <taxon>Mycobacteriaceae</taxon>
        <taxon>Mycobacterium</taxon>
    </lineage>
</organism>
<accession>A0AA42BXT4</accession>
<reference evidence="1" key="2">
    <citation type="journal article" date="2022" name="BMC Genomics">
        <title>Comparative genome analysis of mycobacteria focusing on tRNA and non-coding RNA.</title>
        <authorList>
            <person name="Behra P.R.K."/>
            <person name="Pettersson B.M.F."/>
            <person name="Ramesh M."/>
            <person name="Das S."/>
            <person name="Dasgupta S."/>
            <person name="Kirsebom L.A."/>
        </authorList>
    </citation>
    <scope>NUCLEOTIDE SEQUENCE</scope>
    <source>
        <strain evidence="1">CCUG 55640</strain>
    </source>
</reference>
<name>A0AA42BXT4_9MYCO</name>
<dbReference type="AlphaFoldDB" id="A0AA42BXT4"/>
<evidence type="ECO:0000313" key="2">
    <source>
        <dbReference type="Proteomes" id="UP001141650"/>
    </source>
</evidence>
<proteinExistence type="predicted"/>
<protein>
    <submittedName>
        <fullName evidence="1">Uncharacterized protein</fullName>
    </submittedName>
</protein>
<dbReference type="RefSeq" id="WP_142276473.1">
    <property type="nucleotide sequence ID" value="NZ_JACKVH010000011.1"/>
</dbReference>
<dbReference type="EMBL" id="JACKVH010000011">
    <property type="protein sequence ID" value="MCV7377948.1"/>
    <property type="molecule type" value="Genomic_DNA"/>
</dbReference>
<evidence type="ECO:0000313" key="1">
    <source>
        <dbReference type="EMBL" id="MCV7377948.1"/>
    </source>
</evidence>